<evidence type="ECO:0000313" key="5">
    <source>
        <dbReference type="EMBL" id="PIP41554.1"/>
    </source>
</evidence>
<evidence type="ECO:0000256" key="4">
    <source>
        <dbReference type="SAM" id="Phobius"/>
    </source>
</evidence>
<dbReference type="InterPro" id="IPR051685">
    <property type="entry name" value="Ycf3/AcsC/BcsC/TPR_MFPF"/>
</dbReference>
<evidence type="ECO:0000256" key="1">
    <source>
        <dbReference type="ARBA" id="ARBA00022737"/>
    </source>
</evidence>
<dbReference type="AlphaFoldDB" id="A0A2H0A7Z1"/>
<dbReference type="PROSITE" id="PS50005">
    <property type="entry name" value="TPR"/>
    <property type="match status" value="4"/>
</dbReference>
<keyword evidence="1" id="KW-0677">Repeat</keyword>
<sequence>MSYYSHPVRQQGSYRSYRAKTRKKQFIGRGILVVIFVCLVFLGANKACTPPEDATAKYKKNLENDPTSVDAYLALGKSFSSKAIGSEYSEEKEEFFQEAIGFFRKAIILDKDKKLIAETHYQLGLTYFKMSRLNPEKTYYREAEEEFKTAINEGLKQSDVHLYLGHLYFKKNALDAAMEEYKIARELNPNDISAWYNLGWTYKIKGLYHESINAFQEVLSVRGLDDKFKVKIYLILGEIYSSKNELSFAHDEYKKILKLDRNSVDAHYWLGCIYKKQGNLKDAKKEWRRVLRLSPNHVEARNELTRLSKS</sequence>
<dbReference type="EMBL" id="PCSH01000055">
    <property type="protein sequence ID" value="PIP41554.1"/>
    <property type="molecule type" value="Genomic_DNA"/>
</dbReference>
<evidence type="ECO:0000256" key="2">
    <source>
        <dbReference type="ARBA" id="ARBA00022803"/>
    </source>
</evidence>
<feature type="repeat" description="TPR" evidence="3">
    <location>
        <begin position="230"/>
        <end position="263"/>
    </location>
</feature>
<dbReference type="InterPro" id="IPR011990">
    <property type="entry name" value="TPR-like_helical_dom_sf"/>
</dbReference>
<feature type="transmembrane region" description="Helical" evidence="4">
    <location>
        <begin position="26"/>
        <end position="44"/>
    </location>
</feature>
<organism evidence="5 6">
    <name type="scientific">Candidatus Desantisbacteria bacterium CG23_combo_of_CG06-09_8_20_14_all_40_23</name>
    <dbReference type="NCBI Taxonomy" id="1974550"/>
    <lineage>
        <taxon>Bacteria</taxon>
        <taxon>Candidatus Desantisiibacteriota</taxon>
    </lineage>
</organism>
<dbReference type="Pfam" id="PF07719">
    <property type="entry name" value="TPR_2"/>
    <property type="match status" value="1"/>
</dbReference>
<accession>A0A2H0A7Z1</accession>
<gene>
    <name evidence="5" type="ORF">COX18_02995</name>
</gene>
<reference evidence="5 6" key="1">
    <citation type="submission" date="2017-09" db="EMBL/GenBank/DDBJ databases">
        <title>Depth-based differentiation of microbial function through sediment-hosted aquifers and enrichment of novel symbionts in the deep terrestrial subsurface.</title>
        <authorList>
            <person name="Probst A.J."/>
            <person name="Ladd B."/>
            <person name="Jarett J.K."/>
            <person name="Geller-Mcgrath D.E."/>
            <person name="Sieber C.M."/>
            <person name="Emerson J.B."/>
            <person name="Anantharaman K."/>
            <person name="Thomas B.C."/>
            <person name="Malmstrom R."/>
            <person name="Stieglmeier M."/>
            <person name="Klingl A."/>
            <person name="Woyke T."/>
            <person name="Ryan C.M."/>
            <person name="Banfield J.F."/>
        </authorList>
    </citation>
    <scope>NUCLEOTIDE SEQUENCE [LARGE SCALE GENOMIC DNA]</scope>
    <source>
        <strain evidence="5">CG23_combo_of_CG06-09_8_20_14_all_40_23</strain>
    </source>
</reference>
<dbReference type="SUPFAM" id="SSF48452">
    <property type="entry name" value="TPR-like"/>
    <property type="match status" value="2"/>
</dbReference>
<dbReference type="Pfam" id="PF13181">
    <property type="entry name" value="TPR_8"/>
    <property type="match status" value="1"/>
</dbReference>
<dbReference type="Pfam" id="PF13414">
    <property type="entry name" value="TPR_11"/>
    <property type="match status" value="1"/>
</dbReference>
<keyword evidence="4" id="KW-1133">Transmembrane helix</keyword>
<keyword evidence="4" id="KW-0812">Transmembrane</keyword>
<protein>
    <submittedName>
        <fullName evidence="5">Uncharacterized protein</fullName>
    </submittedName>
</protein>
<dbReference type="Proteomes" id="UP000231067">
    <property type="component" value="Unassembled WGS sequence"/>
</dbReference>
<dbReference type="SMART" id="SM00028">
    <property type="entry name" value="TPR"/>
    <property type="match status" value="5"/>
</dbReference>
<keyword evidence="4" id="KW-0472">Membrane</keyword>
<proteinExistence type="predicted"/>
<feature type="repeat" description="TPR" evidence="3">
    <location>
        <begin position="264"/>
        <end position="297"/>
    </location>
</feature>
<dbReference type="InterPro" id="IPR013105">
    <property type="entry name" value="TPR_2"/>
</dbReference>
<feature type="repeat" description="TPR" evidence="3">
    <location>
        <begin position="158"/>
        <end position="191"/>
    </location>
</feature>
<evidence type="ECO:0000313" key="6">
    <source>
        <dbReference type="Proteomes" id="UP000231067"/>
    </source>
</evidence>
<comment type="caution">
    <text evidence="5">The sequence shown here is derived from an EMBL/GenBank/DDBJ whole genome shotgun (WGS) entry which is preliminary data.</text>
</comment>
<evidence type="ECO:0000256" key="3">
    <source>
        <dbReference type="PROSITE-ProRule" id="PRU00339"/>
    </source>
</evidence>
<feature type="repeat" description="TPR" evidence="3">
    <location>
        <begin position="192"/>
        <end position="225"/>
    </location>
</feature>
<keyword evidence="2 3" id="KW-0802">TPR repeat</keyword>
<dbReference type="PANTHER" id="PTHR44943">
    <property type="entry name" value="CELLULOSE SYNTHASE OPERON PROTEIN C"/>
    <property type="match status" value="1"/>
</dbReference>
<dbReference type="PANTHER" id="PTHR44943:SF8">
    <property type="entry name" value="TPR REPEAT-CONTAINING PROTEIN MJ0263"/>
    <property type="match status" value="1"/>
</dbReference>
<dbReference type="InterPro" id="IPR019734">
    <property type="entry name" value="TPR_rpt"/>
</dbReference>
<dbReference type="Gene3D" id="1.25.40.10">
    <property type="entry name" value="Tetratricopeptide repeat domain"/>
    <property type="match status" value="3"/>
</dbReference>
<name>A0A2H0A7Z1_9BACT</name>